<evidence type="ECO:0000313" key="1">
    <source>
        <dbReference type="EMBL" id="AKH43532.1"/>
    </source>
</evidence>
<dbReference type="Pfam" id="PF11964">
    <property type="entry name" value="SpoIIAA-like"/>
    <property type="match status" value="1"/>
</dbReference>
<dbReference type="KEGG" id="aay:WYH_02502"/>
<name>A0A0F7KWF5_9SPHN</name>
<dbReference type="SUPFAM" id="SSF52091">
    <property type="entry name" value="SpoIIaa-like"/>
    <property type="match status" value="1"/>
</dbReference>
<organism evidence="1 2">
    <name type="scientific">Croceibacterium atlanticum</name>
    <dbReference type="NCBI Taxonomy" id="1267766"/>
    <lineage>
        <taxon>Bacteria</taxon>
        <taxon>Pseudomonadati</taxon>
        <taxon>Pseudomonadota</taxon>
        <taxon>Alphaproteobacteria</taxon>
        <taxon>Sphingomonadales</taxon>
        <taxon>Erythrobacteraceae</taxon>
        <taxon>Croceibacterium</taxon>
    </lineage>
</organism>
<dbReference type="GeneID" id="69695953"/>
<dbReference type="OrthoDB" id="555504at2"/>
<dbReference type="AlphaFoldDB" id="A0A0F7KWF5"/>
<accession>A0A0F7KWF5</accession>
<dbReference type="EMBL" id="CP011452">
    <property type="protein sequence ID" value="AKH43532.1"/>
    <property type="molecule type" value="Genomic_DNA"/>
</dbReference>
<proteinExistence type="predicted"/>
<dbReference type="PATRIC" id="fig|1267766.3.peg.2533"/>
<reference evidence="1" key="1">
    <citation type="submission" date="2015-05" db="EMBL/GenBank/DDBJ databases">
        <title>The complete genome of Altererythrobacter atlanticus strain 26DY36.</title>
        <authorList>
            <person name="Wu Y.-H."/>
            <person name="Cheng H."/>
            <person name="Wu X.-W."/>
        </authorList>
    </citation>
    <scope>NUCLEOTIDE SEQUENCE [LARGE SCALE GENOMIC DNA]</scope>
    <source>
        <strain evidence="1">26DY36</strain>
    </source>
</reference>
<protein>
    <submittedName>
        <fullName evidence="1">Uncharacterized protein</fullName>
    </submittedName>
</protein>
<dbReference type="InterPro" id="IPR036513">
    <property type="entry name" value="STAS_dom_sf"/>
</dbReference>
<dbReference type="Gene3D" id="3.40.50.10600">
    <property type="entry name" value="SpoIIaa-like domains"/>
    <property type="match status" value="1"/>
</dbReference>
<dbReference type="STRING" id="1267766.WYH_02502"/>
<dbReference type="Proteomes" id="UP000034392">
    <property type="component" value="Chromosome"/>
</dbReference>
<evidence type="ECO:0000313" key="2">
    <source>
        <dbReference type="Proteomes" id="UP000034392"/>
    </source>
</evidence>
<dbReference type="InterPro" id="IPR021866">
    <property type="entry name" value="SpoIIAA-like"/>
</dbReference>
<sequence>MLALKEKNGLLWIRAGGRQGDEAYDRFVPQFEHIAEREAGTVPMVIELAPDFSGWNFGGLWRDLKFDIRHKDCFGRIAIIGDSEWEEWGTKLSSSLFRTEMKFFRPTQRSHAESWVQTEEDAA</sequence>
<dbReference type="RefSeq" id="WP_046904065.1">
    <property type="nucleotide sequence ID" value="NZ_CP011452.2"/>
</dbReference>
<keyword evidence="2" id="KW-1185">Reference proteome</keyword>
<gene>
    <name evidence="1" type="ORF">WYH_02502</name>
</gene>
<dbReference type="InterPro" id="IPR038396">
    <property type="entry name" value="SpoIIAA-like_sf"/>
</dbReference>